<organism evidence="10">
    <name type="scientific">hydrothermal vent metagenome</name>
    <dbReference type="NCBI Taxonomy" id="652676"/>
    <lineage>
        <taxon>unclassified sequences</taxon>
        <taxon>metagenomes</taxon>
        <taxon>ecological metagenomes</taxon>
    </lineage>
</organism>
<dbReference type="Gene3D" id="3.30.1360.100">
    <property type="entry name" value="General secretion pathway protein M, EpsM"/>
    <property type="match status" value="1"/>
</dbReference>
<evidence type="ECO:0000256" key="3">
    <source>
        <dbReference type="ARBA" id="ARBA00022475"/>
    </source>
</evidence>
<dbReference type="GO" id="GO:0015627">
    <property type="term" value="C:type II protein secretion system complex"/>
    <property type="evidence" value="ECO:0007669"/>
    <property type="project" value="InterPro"/>
</dbReference>
<dbReference type="SUPFAM" id="SSF103054">
    <property type="entry name" value="General secretion pathway protein M, EpsM"/>
    <property type="match status" value="1"/>
</dbReference>
<keyword evidence="2" id="KW-0813">Transport</keyword>
<reference evidence="10" key="1">
    <citation type="submission" date="2018-06" db="EMBL/GenBank/DDBJ databases">
        <authorList>
            <person name="Zhirakovskaya E."/>
        </authorList>
    </citation>
    <scope>NUCLEOTIDE SEQUENCE</scope>
</reference>
<name>A0A3B0VR81_9ZZZZ</name>
<evidence type="ECO:0008006" key="11">
    <source>
        <dbReference type="Google" id="ProtNLM"/>
    </source>
</evidence>
<dbReference type="Pfam" id="PF04612">
    <property type="entry name" value="T2SSM"/>
    <property type="match status" value="1"/>
</dbReference>
<evidence type="ECO:0000256" key="9">
    <source>
        <dbReference type="SAM" id="Phobius"/>
    </source>
</evidence>
<evidence type="ECO:0000256" key="8">
    <source>
        <dbReference type="ARBA" id="ARBA00023136"/>
    </source>
</evidence>
<feature type="transmembrane region" description="Helical" evidence="9">
    <location>
        <begin position="38"/>
        <end position="56"/>
    </location>
</feature>
<keyword evidence="4" id="KW-0997">Cell inner membrane</keyword>
<dbReference type="GO" id="GO:0015628">
    <property type="term" value="P:protein secretion by the type II secretion system"/>
    <property type="evidence" value="ECO:0007669"/>
    <property type="project" value="InterPro"/>
</dbReference>
<keyword evidence="7 9" id="KW-1133">Transmembrane helix</keyword>
<keyword evidence="5 9" id="KW-0812">Transmembrane</keyword>
<keyword evidence="6" id="KW-0653">Protein transport</keyword>
<evidence type="ECO:0000256" key="2">
    <source>
        <dbReference type="ARBA" id="ARBA00022448"/>
    </source>
</evidence>
<evidence type="ECO:0000256" key="6">
    <source>
        <dbReference type="ARBA" id="ARBA00022927"/>
    </source>
</evidence>
<accession>A0A3B0VR81</accession>
<evidence type="ECO:0000256" key="5">
    <source>
        <dbReference type="ARBA" id="ARBA00022692"/>
    </source>
</evidence>
<dbReference type="InterPro" id="IPR007690">
    <property type="entry name" value="T2SS_GspM"/>
</dbReference>
<evidence type="ECO:0000256" key="1">
    <source>
        <dbReference type="ARBA" id="ARBA00004377"/>
    </source>
</evidence>
<dbReference type="GO" id="GO:0005886">
    <property type="term" value="C:plasma membrane"/>
    <property type="evidence" value="ECO:0007669"/>
    <property type="project" value="UniProtKB-SubCell"/>
</dbReference>
<dbReference type="InterPro" id="IPR023229">
    <property type="entry name" value="T2SS_M_periplasmic_sf"/>
</dbReference>
<gene>
    <name evidence="10" type="ORF">MNBD_GAMMA02-1113</name>
</gene>
<protein>
    <recommendedName>
        <fullName evidence="11">General secretion pathway protein M</fullName>
    </recommendedName>
</protein>
<dbReference type="AlphaFoldDB" id="A0A3B0VR81"/>
<evidence type="ECO:0000256" key="4">
    <source>
        <dbReference type="ARBA" id="ARBA00022519"/>
    </source>
</evidence>
<keyword evidence="8 9" id="KW-0472">Membrane</keyword>
<keyword evidence="3" id="KW-1003">Cell membrane</keyword>
<comment type="subcellular location">
    <subcellularLocation>
        <location evidence="1">Cell inner membrane</location>
        <topology evidence="1">Single-pass membrane protein</topology>
    </subcellularLocation>
</comment>
<dbReference type="EMBL" id="UOFA01000192">
    <property type="protein sequence ID" value="VAW45431.1"/>
    <property type="molecule type" value="Genomic_DNA"/>
</dbReference>
<proteinExistence type="predicted"/>
<evidence type="ECO:0000313" key="10">
    <source>
        <dbReference type="EMBL" id="VAW45431.1"/>
    </source>
</evidence>
<evidence type="ECO:0000256" key="7">
    <source>
        <dbReference type="ARBA" id="ARBA00022989"/>
    </source>
</evidence>
<sequence length="182" mass="20415">MSKLSLSQSRFNESTMKESTQSKLSAWFAGLSQSEQRLLTVGSVLVGVAMLWVLVYQPVVSHIDQQVTVKNRLQGQLSQMQEMTGTAVNNMVNSILPMPVGVTFSSWIDQQLRVVNLQEMVNRTEPIDENSLSVWLQGAPFDQVIDWLQIMSTQYGVQVDQIDINVVDASLGLTNIRMRLVK</sequence>